<sequence>MNIRNHLAAAAVVVALASLAILYLLVPADKQSTATIASILAVAFSLGSLIYLPSAFAPAVKTQAARLAGVGPMGVTTVCTLILSLAALAAGLSNLPSIAWALLVLALASLMVGILLTNVTRKVVDDVQIIQEKDDRYRVWTNALNEVALAMSDEALKTRCKQIAEEFRYAPSARAIDAKGEASHVVTAISALQASAGQGDAADIASKLNWLQAKVAAHTSALIALRSHA</sequence>
<feature type="transmembrane region" description="Helical" evidence="1">
    <location>
        <begin position="32"/>
        <end position="52"/>
    </location>
</feature>
<evidence type="ECO:0000256" key="1">
    <source>
        <dbReference type="SAM" id="Phobius"/>
    </source>
</evidence>
<evidence type="ECO:0000313" key="2">
    <source>
        <dbReference type="EMBL" id="SFU26342.1"/>
    </source>
</evidence>
<dbReference type="RefSeq" id="WP_093646957.1">
    <property type="nucleotide sequence ID" value="NZ_FPBH01000052.1"/>
</dbReference>
<dbReference type="Proteomes" id="UP000198844">
    <property type="component" value="Unassembled WGS sequence"/>
</dbReference>
<organism evidence="2 3">
    <name type="scientific">Paraburkholderia aspalathi</name>
    <dbReference type="NCBI Taxonomy" id="1324617"/>
    <lineage>
        <taxon>Bacteria</taxon>
        <taxon>Pseudomonadati</taxon>
        <taxon>Pseudomonadota</taxon>
        <taxon>Betaproteobacteria</taxon>
        <taxon>Burkholderiales</taxon>
        <taxon>Burkholderiaceae</taxon>
        <taxon>Paraburkholderia</taxon>
    </lineage>
</organism>
<gene>
    <name evidence="2" type="ORF">SAMN05192563_105232</name>
</gene>
<feature type="transmembrane region" description="Helical" evidence="1">
    <location>
        <begin position="7"/>
        <end position="26"/>
    </location>
</feature>
<dbReference type="OrthoDB" id="9876207at2"/>
<accession>A0A1I7ER03</accession>
<proteinExistence type="predicted"/>
<evidence type="ECO:0000313" key="3">
    <source>
        <dbReference type="Proteomes" id="UP000198844"/>
    </source>
</evidence>
<name>A0A1I7ER03_9BURK</name>
<dbReference type="EMBL" id="FPBH01000052">
    <property type="protein sequence ID" value="SFU26342.1"/>
    <property type="molecule type" value="Genomic_DNA"/>
</dbReference>
<keyword evidence="1" id="KW-1133">Transmembrane helix</keyword>
<dbReference type="AlphaFoldDB" id="A0A1I7ER03"/>
<keyword evidence="1" id="KW-0812">Transmembrane</keyword>
<feature type="transmembrane region" description="Helical" evidence="1">
    <location>
        <begin position="64"/>
        <end position="92"/>
    </location>
</feature>
<reference evidence="2 3" key="1">
    <citation type="submission" date="2016-10" db="EMBL/GenBank/DDBJ databases">
        <authorList>
            <person name="de Groot N.N."/>
        </authorList>
    </citation>
    <scope>NUCLEOTIDE SEQUENCE [LARGE SCALE GENOMIC DNA]</scope>
    <source>
        <strain evidence="2 3">LMG 27731</strain>
    </source>
</reference>
<feature type="transmembrane region" description="Helical" evidence="1">
    <location>
        <begin position="98"/>
        <end position="116"/>
    </location>
</feature>
<keyword evidence="1" id="KW-0472">Membrane</keyword>
<protein>
    <submittedName>
        <fullName evidence="2">Uncharacterized protein</fullName>
    </submittedName>
</protein>